<evidence type="ECO:0000313" key="3">
    <source>
        <dbReference type="Proteomes" id="UP000799777"/>
    </source>
</evidence>
<reference evidence="2" key="1">
    <citation type="journal article" date="2020" name="Stud. Mycol.">
        <title>101 Dothideomycetes genomes: a test case for predicting lifestyles and emergence of pathogens.</title>
        <authorList>
            <person name="Haridas S."/>
            <person name="Albert R."/>
            <person name="Binder M."/>
            <person name="Bloem J."/>
            <person name="Labutti K."/>
            <person name="Salamov A."/>
            <person name="Andreopoulos B."/>
            <person name="Baker S."/>
            <person name="Barry K."/>
            <person name="Bills G."/>
            <person name="Bluhm B."/>
            <person name="Cannon C."/>
            <person name="Castanera R."/>
            <person name="Culley D."/>
            <person name="Daum C."/>
            <person name="Ezra D."/>
            <person name="Gonzalez J."/>
            <person name="Henrissat B."/>
            <person name="Kuo A."/>
            <person name="Liang C."/>
            <person name="Lipzen A."/>
            <person name="Lutzoni F."/>
            <person name="Magnuson J."/>
            <person name="Mondo S."/>
            <person name="Nolan M."/>
            <person name="Ohm R."/>
            <person name="Pangilinan J."/>
            <person name="Park H.-J."/>
            <person name="Ramirez L."/>
            <person name="Alfaro M."/>
            <person name="Sun H."/>
            <person name="Tritt A."/>
            <person name="Yoshinaga Y."/>
            <person name="Zwiers L.-H."/>
            <person name="Turgeon B."/>
            <person name="Goodwin S."/>
            <person name="Spatafora J."/>
            <person name="Crous P."/>
            <person name="Grigoriev I."/>
        </authorList>
    </citation>
    <scope>NUCLEOTIDE SEQUENCE</scope>
    <source>
        <strain evidence="2">CBS 110217</strain>
    </source>
</reference>
<evidence type="ECO:0000256" key="1">
    <source>
        <dbReference type="SAM" id="Coils"/>
    </source>
</evidence>
<gene>
    <name evidence="2" type="ORF">EK21DRAFT_112722</name>
</gene>
<comment type="caution">
    <text evidence="2">The sequence shown here is derived from an EMBL/GenBank/DDBJ whole genome shotgun (WGS) entry which is preliminary data.</text>
</comment>
<dbReference type="Proteomes" id="UP000799777">
    <property type="component" value="Unassembled WGS sequence"/>
</dbReference>
<dbReference type="EMBL" id="ML978198">
    <property type="protein sequence ID" value="KAF2029679.1"/>
    <property type="molecule type" value="Genomic_DNA"/>
</dbReference>
<keyword evidence="3" id="KW-1185">Reference proteome</keyword>
<name>A0A9P4H9I6_9PLEO</name>
<keyword evidence="1" id="KW-0175">Coiled coil</keyword>
<protein>
    <submittedName>
        <fullName evidence="2">Uncharacterized protein</fullName>
    </submittedName>
</protein>
<evidence type="ECO:0000313" key="2">
    <source>
        <dbReference type="EMBL" id="KAF2029679.1"/>
    </source>
</evidence>
<sequence>MSRFLAAQANSGTNASEETELSIIKARLSALETRSNETLTIHHELESLKHRVANIETRSDETREANMKLERAVESIRTTIAGVQADLASWNAHKHNAAARVYNKRLHDDEPIRALRNPRTDKEIDNFPVCKGVIGLISDVRVQELLFVLQGPIERFGLTSTLHERLLALVQGESV</sequence>
<organism evidence="2 3">
    <name type="scientific">Setomelanomma holmii</name>
    <dbReference type="NCBI Taxonomy" id="210430"/>
    <lineage>
        <taxon>Eukaryota</taxon>
        <taxon>Fungi</taxon>
        <taxon>Dikarya</taxon>
        <taxon>Ascomycota</taxon>
        <taxon>Pezizomycotina</taxon>
        <taxon>Dothideomycetes</taxon>
        <taxon>Pleosporomycetidae</taxon>
        <taxon>Pleosporales</taxon>
        <taxon>Pleosporineae</taxon>
        <taxon>Phaeosphaeriaceae</taxon>
        <taxon>Setomelanomma</taxon>
    </lineage>
</organism>
<dbReference type="AlphaFoldDB" id="A0A9P4H9I6"/>
<proteinExistence type="predicted"/>
<feature type="coiled-coil region" evidence="1">
    <location>
        <begin position="14"/>
        <end position="72"/>
    </location>
</feature>
<accession>A0A9P4H9I6</accession>